<reference evidence="1 2" key="1">
    <citation type="submission" date="2024-02" db="EMBL/GenBank/DDBJ databases">
        <title>Discinaceae phylogenomics.</title>
        <authorList>
            <person name="Dirks A.C."/>
            <person name="James T.Y."/>
        </authorList>
    </citation>
    <scope>NUCLEOTIDE SEQUENCE [LARGE SCALE GENOMIC DNA]</scope>
    <source>
        <strain evidence="1 2">ACD0624</strain>
    </source>
</reference>
<dbReference type="EMBL" id="JBBBZM010000438">
    <property type="protein sequence ID" value="KAL0630658.1"/>
    <property type="molecule type" value="Genomic_DNA"/>
</dbReference>
<evidence type="ECO:0000313" key="2">
    <source>
        <dbReference type="Proteomes" id="UP001447188"/>
    </source>
</evidence>
<dbReference type="InterPro" id="IPR036691">
    <property type="entry name" value="Endo/exonu/phosph_ase_sf"/>
</dbReference>
<proteinExistence type="predicted"/>
<protein>
    <recommendedName>
        <fullName evidence="3">Endonuclease/exonuclease/phosphatase domain-containing protein</fullName>
    </recommendedName>
</protein>
<name>A0ABR3G3Y6_9PEZI</name>
<evidence type="ECO:0008006" key="3">
    <source>
        <dbReference type="Google" id="ProtNLM"/>
    </source>
</evidence>
<dbReference type="Proteomes" id="UP001447188">
    <property type="component" value="Unassembled WGS sequence"/>
</dbReference>
<sequence length="171" mass="19361">MIPRNLNPTPALDYRSHIHLTGKAKVQQLNCGKGKSLTIAAKNNIDMSTDILLTLRQEPWITDKGQPPHAINCDMLFPTETNAKFVTYIRKNLGFHSRISATYKECILSMTATIGNATSEFINVYAPNKKETQNFLEKHKPFADFFLAGDFNTQHPDWYGSLTRSLLDPDF</sequence>
<evidence type="ECO:0000313" key="1">
    <source>
        <dbReference type="EMBL" id="KAL0630658.1"/>
    </source>
</evidence>
<dbReference type="Gene3D" id="3.60.10.10">
    <property type="entry name" value="Endonuclease/exonuclease/phosphatase"/>
    <property type="match status" value="1"/>
</dbReference>
<comment type="caution">
    <text evidence="1">The sequence shown here is derived from an EMBL/GenBank/DDBJ whole genome shotgun (WGS) entry which is preliminary data.</text>
</comment>
<keyword evidence="2" id="KW-1185">Reference proteome</keyword>
<accession>A0ABR3G3Y6</accession>
<gene>
    <name evidence="1" type="ORF">Q9L58_010491</name>
</gene>
<dbReference type="SUPFAM" id="SSF56219">
    <property type="entry name" value="DNase I-like"/>
    <property type="match status" value="1"/>
</dbReference>
<organism evidence="1 2">
    <name type="scientific">Discina gigas</name>
    <dbReference type="NCBI Taxonomy" id="1032678"/>
    <lineage>
        <taxon>Eukaryota</taxon>
        <taxon>Fungi</taxon>
        <taxon>Dikarya</taxon>
        <taxon>Ascomycota</taxon>
        <taxon>Pezizomycotina</taxon>
        <taxon>Pezizomycetes</taxon>
        <taxon>Pezizales</taxon>
        <taxon>Discinaceae</taxon>
        <taxon>Discina</taxon>
    </lineage>
</organism>